<dbReference type="PANTHER" id="PTHR12243:SF67">
    <property type="entry name" value="COREPRESSOR OF PANGOLIN, ISOFORM A-RELATED"/>
    <property type="match status" value="1"/>
</dbReference>
<evidence type="ECO:0000313" key="4">
    <source>
        <dbReference type="EMBL" id="KAF0706543.1"/>
    </source>
</evidence>
<protein>
    <submittedName>
        <fullName evidence="4">BESS domain-containing protein</fullName>
    </submittedName>
</protein>
<name>A0A6G0VRB3_APHCR</name>
<dbReference type="GO" id="GO:0005634">
    <property type="term" value="C:nucleus"/>
    <property type="evidence" value="ECO:0007669"/>
    <property type="project" value="UniProtKB-SubCell"/>
</dbReference>
<feature type="domain" description="BESS" evidence="3">
    <location>
        <begin position="139"/>
        <end position="178"/>
    </location>
</feature>
<evidence type="ECO:0000256" key="1">
    <source>
        <dbReference type="PROSITE-ProRule" id="PRU00371"/>
    </source>
</evidence>
<feature type="region of interest" description="Disordered" evidence="2">
    <location>
        <begin position="63"/>
        <end position="117"/>
    </location>
</feature>
<reference evidence="4 5" key="1">
    <citation type="submission" date="2019-08" db="EMBL/GenBank/DDBJ databases">
        <title>Whole genome of Aphis craccivora.</title>
        <authorList>
            <person name="Voronova N.V."/>
            <person name="Shulinski R.S."/>
            <person name="Bandarenka Y.V."/>
            <person name="Zhorov D.G."/>
            <person name="Warner D."/>
        </authorList>
    </citation>
    <scope>NUCLEOTIDE SEQUENCE [LARGE SCALE GENOMIC DNA]</scope>
    <source>
        <strain evidence="4">180601</strain>
        <tissue evidence="4">Whole Body</tissue>
    </source>
</reference>
<keyword evidence="5" id="KW-1185">Reference proteome</keyword>
<evidence type="ECO:0000256" key="2">
    <source>
        <dbReference type="SAM" id="MobiDB-lite"/>
    </source>
</evidence>
<dbReference type="EMBL" id="VUJU01012877">
    <property type="protein sequence ID" value="KAF0706543.1"/>
    <property type="molecule type" value="Genomic_DNA"/>
</dbReference>
<dbReference type="AlphaFoldDB" id="A0A6G0VRB3"/>
<dbReference type="PANTHER" id="PTHR12243">
    <property type="entry name" value="MADF DOMAIN TRANSCRIPTION FACTOR"/>
    <property type="match status" value="1"/>
</dbReference>
<dbReference type="Pfam" id="PF02944">
    <property type="entry name" value="BESS"/>
    <property type="match status" value="1"/>
</dbReference>
<dbReference type="PROSITE" id="PS51031">
    <property type="entry name" value="BESS"/>
    <property type="match status" value="1"/>
</dbReference>
<comment type="caution">
    <text evidence="4">The sequence shown here is derived from an EMBL/GenBank/DDBJ whole genome shotgun (WGS) entry which is preliminary data.</text>
</comment>
<organism evidence="4 5">
    <name type="scientific">Aphis craccivora</name>
    <name type="common">Cowpea aphid</name>
    <dbReference type="NCBI Taxonomy" id="307492"/>
    <lineage>
        <taxon>Eukaryota</taxon>
        <taxon>Metazoa</taxon>
        <taxon>Ecdysozoa</taxon>
        <taxon>Arthropoda</taxon>
        <taxon>Hexapoda</taxon>
        <taxon>Insecta</taxon>
        <taxon>Pterygota</taxon>
        <taxon>Neoptera</taxon>
        <taxon>Paraneoptera</taxon>
        <taxon>Hemiptera</taxon>
        <taxon>Sternorrhyncha</taxon>
        <taxon>Aphidomorpha</taxon>
        <taxon>Aphidoidea</taxon>
        <taxon>Aphididae</taxon>
        <taxon>Aphidini</taxon>
        <taxon>Aphis</taxon>
        <taxon>Aphis</taxon>
    </lineage>
</organism>
<evidence type="ECO:0000313" key="5">
    <source>
        <dbReference type="Proteomes" id="UP000478052"/>
    </source>
</evidence>
<feature type="compositionally biased region" description="Polar residues" evidence="2">
    <location>
        <begin position="97"/>
        <end position="107"/>
    </location>
</feature>
<keyword evidence="1" id="KW-0539">Nucleus</keyword>
<sequence>MFSVLDVMSRWRTIRDNYVRNLRKQANSSRSGSAAKKTKLYVYGEQLSFLGKSKELRNTVSSFEDQPISELSEPKSPNINENELNSSVNVNDESYHEVSNNSFSTPNEKSRNKRKKHNVEQALVDFMESHKVTKNPMEEDEDIAFFYSLVPTVKSLTSDQKFSFRMQTMQFLHNIKNKTPINQSFNIPSYTQSSFNTTPATLFRPPSHNPDYDFVRTSSTSSAASYYSEFSRDEIPNDNFNLQENNYNHPNL</sequence>
<gene>
    <name evidence="4" type="ORF">FWK35_00028892</name>
</gene>
<feature type="compositionally biased region" description="Low complexity" evidence="2">
    <location>
        <begin position="78"/>
        <end position="92"/>
    </location>
</feature>
<dbReference type="GO" id="GO:0003677">
    <property type="term" value="F:DNA binding"/>
    <property type="evidence" value="ECO:0007669"/>
    <property type="project" value="InterPro"/>
</dbReference>
<dbReference type="InterPro" id="IPR004210">
    <property type="entry name" value="BESS_motif"/>
</dbReference>
<accession>A0A6G0VRB3</accession>
<proteinExistence type="predicted"/>
<comment type="subcellular location">
    <subcellularLocation>
        <location evidence="1">Nucleus</location>
    </subcellularLocation>
</comment>
<evidence type="ECO:0000259" key="3">
    <source>
        <dbReference type="PROSITE" id="PS51031"/>
    </source>
</evidence>
<dbReference type="OrthoDB" id="6624968at2759"/>
<dbReference type="Proteomes" id="UP000478052">
    <property type="component" value="Unassembled WGS sequence"/>
</dbReference>
<dbReference type="InterPro" id="IPR039353">
    <property type="entry name" value="TF_Adf1"/>
</dbReference>